<dbReference type="GO" id="GO:0016114">
    <property type="term" value="P:terpenoid biosynthetic process"/>
    <property type="evidence" value="ECO:0007669"/>
    <property type="project" value="UniProtKB-UniRule"/>
</dbReference>
<dbReference type="InterPro" id="IPR005477">
    <property type="entry name" value="Dxylulose-5-P_synthase"/>
</dbReference>
<keyword evidence="5 11" id="KW-0479">Metal-binding</keyword>
<dbReference type="SUPFAM" id="SSF52922">
    <property type="entry name" value="TK C-terminal domain-like"/>
    <property type="match status" value="1"/>
</dbReference>
<dbReference type="EMBL" id="UIHB01000005">
    <property type="protein sequence ID" value="SUZ29044.1"/>
    <property type="molecule type" value="Genomic_DNA"/>
</dbReference>
<dbReference type="HAMAP" id="MF_00315">
    <property type="entry name" value="DXP_synth"/>
    <property type="match status" value="1"/>
</dbReference>
<dbReference type="Gene3D" id="3.40.50.920">
    <property type="match status" value="1"/>
</dbReference>
<feature type="binding site" evidence="11">
    <location>
        <position position="238"/>
    </location>
    <ligand>
        <name>Mg(2+)</name>
        <dbReference type="ChEBI" id="CHEBI:18420"/>
    </ligand>
</feature>
<proteinExistence type="inferred from homology"/>
<evidence type="ECO:0000256" key="4">
    <source>
        <dbReference type="ARBA" id="ARBA00022679"/>
    </source>
</evidence>
<evidence type="ECO:0000256" key="6">
    <source>
        <dbReference type="ARBA" id="ARBA00022842"/>
    </source>
</evidence>
<feature type="binding site" evidence="11">
    <location>
        <position position="269"/>
    </location>
    <ligand>
        <name>Mg(2+)</name>
        <dbReference type="ChEBI" id="CHEBI:18420"/>
    </ligand>
</feature>
<protein>
    <recommendedName>
        <fullName evidence="11">1-deoxy-D-xylulose-5-phosphate synthase</fullName>
        <ecNumber evidence="11">2.2.1.7</ecNumber>
    </recommendedName>
    <alternativeName>
        <fullName evidence="11">1-deoxyxylulose-5-phosphate synthase</fullName>
        <shortName evidence="11">DXP synthase</shortName>
        <shortName evidence="11">DXPS</shortName>
    </alternativeName>
</protein>
<keyword evidence="4 11" id="KW-0808">Transferase</keyword>
<evidence type="ECO:0000256" key="9">
    <source>
        <dbReference type="ARBA" id="ARBA00023229"/>
    </source>
</evidence>
<comment type="subunit">
    <text evidence="3 11">Homodimer.</text>
</comment>
<dbReference type="SUPFAM" id="SSF52518">
    <property type="entry name" value="Thiamin diphosphate-binding fold (THDP-binding)"/>
    <property type="match status" value="2"/>
</dbReference>
<feature type="binding site" evidence="11">
    <location>
        <begin position="239"/>
        <end position="240"/>
    </location>
    <ligand>
        <name>thiamine diphosphate</name>
        <dbReference type="ChEBI" id="CHEBI:58937"/>
    </ligand>
</feature>
<evidence type="ECO:0000256" key="7">
    <source>
        <dbReference type="ARBA" id="ARBA00022977"/>
    </source>
</evidence>
<comment type="catalytic activity">
    <reaction evidence="11">
        <text>D-glyceraldehyde 3-phosphate + pyruvate + H(+) = 1-deoxy-D-xylulose 5-phosphate + CO2</text>
        <dbReference type="Rhea" id="RHEA:12605"/>
        <dbReference type="ChEBI" id="CHEBI:15361"/>
        <dbReference type="ChEBI" id="CHEBI:15378"/>
        <dbReference type="ChEBI" id="CHEBI:16526"/>
        <dbReference type="ChEBI" id="CHEBI:57792"/>
        <dbReference type="ChEBI" id="CHEBI:59776"/>
        <dbReference type="EC" id="2.2.1.7"/>
    </reaction>
</comment>
<evidence type="ECO:0000259" key="12">
    <source>
        <dbReference type="SMART" id="SM00861"/>
    </source>
</evidence>
<dbReference type="Pfam" id="PF02779">
    <property type="entry name" value="Transket_pyr"/>
    <property type="match status" value="1"/>
</dbReference>
<dbReference type="SMART" id="SM00861">
    <property type="entry name" value="Transket_pyr"/>
    <property type="match status" value="1"/>
</dbReference>
<dbReference type="GO" id="GO:0008661">
    <property type="term" value="F:1-deoxy-D-xylulose-5-phosphate synthase activity"/>
    <property type="evidence" value="ECO:0007669"/>
    <property type="project" value="UniProtKB-UniRule"/>
</dbReference>
<dbReference type="InterPro" id="IPR029061">
    <property type="entry name" value="THDP-binding"/>
</dbReference>
<dbReference type="AlphaFoldDB" id="A0AA46CA77"/>
<sequence length="725" mass="77642">MRSPDASSSIHGDPASLHIARPRSLAGQCHRPFDPGAADCRTCAKDATDAPALPTVPNRHFPLTAEPVCLPGLRMGRTIRLQNIDTMMIDSTRYPRLSRIQTPDDLRTFDEADLTAIAEELRAYLIESVGKSGGHFAAGLGVIELTVALHYLYQTPVDQLVWDVGHQTYPHKILTGRRDQIHTVKQKDGVAPFPKREESIYDTFGVGHSSTSISAALGMAIAAQRSGDERKVVAVIGDGAMTAGMVYEALNHAGGMDPEPNLLVILNDNRMSISEAVGGLTKMLGRASGSRTLNAIREGGKKILGDKKNNPTARFVRRWEEHWKGMFVPSTLFEEMGFHYTGPIDGHDLPGLVGALKTLKTLKGPQLLHVITTKGKGYELAEGDQIGYHAVGPFDPSKGLVAKTGAKKPTYTDVFSDWVCDMAAAEPRLLVITPAMREGSGLVRFSKEYPQRYFDVAIAEQHAVTLAAGMATQGAKPVVAIYSTFLQRGYDQLVHDVAVQKLDVLFAIDRGGVVGPDGATHAGNLDLSFLRCVPHMVVMAPADEAECRQMLTTGVRYEGPAAVRYPRGTGPGVALDASLTTLPIGKAQLRHSGTRIALLGFGASVDAAEAVGRELGLTVVNMRFVKPLDKAMLLELASSHEGFVTIEDNVVAGGAGSGVAELLNAEAVTLPMLHLGLPDSFQHHASREDLLAEAGIDQAGIRAAVLKRWPQLMAGKAPSRNAAAG</sequence>
<dbReference type="Proteomes" id="UP000254168">
    <property type="component" value="Unassembled WGS sequence"/>
</dbReference>
<evidence type="ECO:0000256" key="11">
    <source>
        <dbReference type="HAMAP-Rule" id="MF_00315"/>
    </source>
</evidence>
<dbReference type="FunFam" id="3.40.50.970:FF:000005">
    <property type="entry name" value="1-deoxy-D-xylulose-5-phosphate synthase"/>
    <property type="match status" value="1"/>
</dbReference>
<dbReference type="GO" id="GO:0019288">
    <property type="term" value="P:isopentenyl diphosphate biosynthetic process, methylerythritol 4-phosphate pathway"/>
    <property type="evidence" value="ECO:0007669"/>
    <property type="project" value="TreeGrafter"/>
</dbReference>
<dbReference type="InterPro" id="IPR005475">
    <property type="entry name" value="Transketolase-like_Pyr-bd"/>
</dbReference>
<reference evidence="13 14" key="1">
    <citation type="submission" date="2018-06" db="EMBL/GenBank/DDBJ databases">
        <authorList>
            <person name="Pothier F. J."/>
        </authorList>
    </citation>
    <scope>NUCLEOTIDE SEQUENCE [LARGE SCALE GENOMIC DNA]</scope>
    <source>
        <strain evidence="13 14">CPBF 424</strain>
    </source>
</reference>
<dbReference type="InterPro" id="IPR033248">
    <property type="entry name" value="Transketolase_C"/>
</dbReference>
<evidence type="ECO:0000313" key="14">
    <source>
        <dbReference type="Proteomes" id="UP000254168"/>
    </source>
</evidence>
<dbReference type="FunFam" id="3.40.50.920:FF:000002">
    <property type="entry name" value="1-deoxy-D-xylulose-5-phosphate synthase"/>
    <property type="match status" value="1"/>
</dbReference>
<dbReference type="GO" id="GO:0005829">
    <property type="term" value="C:cytosol"/>
    <property type="evidence" value="ECO:0007669"/>
    <property type="project" value="TreeGrafter"/>
</dbReference>
<organism evidence="13 14">
    <name type="scientific">Xanthomonas euroxanthea</name>
    <dbReference type="NCBI Taxonomy" id="2259622"/>
    <lineage>
        <taxon>Bacteria</taxon>
        <taxon>Pseudomonadati</taxon>
        <taxon>Pseudomonadota</taxon>
        <taxon>Gammaproteobacteria</taxon>
        <taxon>Lysobacterales</taxon>
        <taxon>Lysobacteraceae</taxon>
        <taxon>Xanthomonas</taxon>
    </lineage>
</organism>
<name>A0AA46CA77_9XANT</name>
<feature type="binding site" evidence="11">
    <location>
        <position position="166"/>
    </location>
    <ligand>
        <name>thiamine diphosphate</name>
        <dbReference type="ChEBI" id="CHEBI:58937"/>
    </ligand>
</feature>
<keyword evidence="6 11" id="KW-0460">Magnesium</keyword>
<dbReference type="PANTHER" id="PTHR43322:SF5">
    <property type="entry name" value="1-DEOXY-D-XYLULOSE-5-PHOSPHATE SYNTHASE, CHLOROPLASTIC"/>
    <property type="match status" value="1"/>
</dbReference>
<dbReference type="Pfam" id="PF13292">
    <property type="entry name" value="DXP_synthase_N"/>
    <property type="match status" value="1"/>
</dbReference>
<dbReference type="CDD" id="cd02007">
    <property type="entry name" value="TPP_DXS"/>
    <property type="match status" value="1"/>
</dbReference>
<dbReference type="Pfam" id="PF02780">
    <property type="entry name" value="Transketolase_C"/>
    <property type="match status" value="1"/>
</dbReference>
<dbReference type="PANTHER" id="PTHR43322">
    <property type="entry name" value="1-D-DEOXYXYLULOSE 5-PHOSPHATE SYNTHASE-RELATED"/>
    <property type="match status" value="1"/>
</dbReference>
<evidence type="ECO:0000313" key="13">
    <source>
        <dbReference type="EMBL" id="SUZ29044.1"/>
    </source>
</evidence>
<dbReference type="InterPro" id="IPR049557">
    <property type="entry name" value="Transketolase_CS"/>
</dbReference>
<evidence type="ECO:0000256" key="1">
    <source>
        <dbReference type="ARBA" id="ARBA00004980"/>
    </source>
</evidence>
<dbReference type="CDD" id="cd07033">
    <property type="entry name" value="TPP_PYR_DXS_TK_like"/>
    <property type="match status" value="1"/>
</dbReference>
<feature type="binding site" evidence="11">
    <location>
        <position position="269"/>
    </location>
    <ligand>
        <name>thiamine diphosphate</name>
        <dbReference type="ChEBI" id="CHEBI:58937"/>
    </ligand>
</feature>
<comment type="similarity">
    <text evidence="2 11">Belongs to the transketolase family. DXPS subfamily.</text>
</comment>
<comment type="cofactor">
    <cofactor evidence="11">
        <name>thiamine diphosphate</name>
        <dbReference type="ChEBI" id="CHEBI:58937"/>
    </cofactor>
    <text evidence="11">Binds 1 thiamine pyrophosphate per subunit.</text>
</comment>
<keyword evidence="7 11" id="KW-0784">Thiamine biosynthesis</keyword>
<feature type="binding site" evidence="11">
    <location>
        <position position="460"/>
    </location>
    <ligand>
        <name>thiamine diphosphate</name>
        <dbReference type="ChEBI" id="CHEBI:58937"/>
    </ligand>
</feature>
<dbReference type="PROSITE" id="PS00802">
    <property type="entry name" value="TRANSKETOLASE_2"/>
    <property type="match status" value="1"/>
</dbReference>
<evidence type="ECO:0000256" key="8">
    <source>
        <dbReference type="ARBA" id="ARBA00023052"/>
    </source>
</evidence>
<comment type="function">
    <text evidence="10 11">Catalyzes the acyloin condensation reaction between C atoms 2 and 3 of pyruvate and glyceraldehyde 3-phosphate to yield 1-deoxy-D-xylulose-5-phosphate (DXP).</text>
</comment>
<feature type="domain" description="Transketolase-like pyrimidine-binding" evidence="12">
    <location>
        <begin position="409"/>
        <end position="573"/>
    </location>
</feature>
<evidence type="ECO:0000256" key="2">
    <source>
        <dbReference type="ARBA" id="ARBA00011081"/>
    </source>
</evidence>
<dbReference type="Gene3D" id="3.40.50.970">
    <property type="match status" value="2"/>
</dbReference>
<evidence type="ECO:0000256" key="5">
    <source>
        <dbReference type="ARBA" id="ARBA00022723"/>
    </source>
</evidence>
<dbReference type="GO" id="GO:0000287">
    <property type="term" value="F:magnesium ion binding"/>
    <property type="evidence" value="ECO:0007669"/>
    <property type="project" value="UniProtKB-UniRule"/>
</dbReference>
<dbReference type="EC" id="2.2.1.7" evidence="11"/>
<comment type="pathway">
    <text evidence="1 11">Metabolic intermediate biosynthesis; 1-deoxy-D-xylulose 5-phosphate biosynthesis; 1-deoxy-D-xylulose 5-phosphate from D-glyceraldehyde 3-phosphate and pyruvate: step 1/1.</text>
</comment>
<dbReference type="InterPro" id="IPR020826">
    <property type="entry name" value="Transketolase_BS"/>
</dbReference>
<accession>A0AA46CA77</accession>
<keyword evidence="8 11" id="KW-0786">Thiamine pyrophosphate</keyword>
<comment type="cofactor">
    <cofactor evidence="11">
        <name>Mg(2+)</name>
        <dbReference type="ChEBI" id="CHEBI:18420"/>
    </cofactor>
    <text evidence="11">Binds 1 Mg(2+) ion per subunit.</text>
</comment>
<evidence type="ECO:0000256" key="10">
    <source>
        <dbReference type="ARBA" id="ARBA00055605"/>
    </source>
</evidence>
<dbReference type="InterPro" id="IPR009014">
    <property type="entry name" value="Transketo_C/PFOR_II"/>
</dbReference>
<gene>
    <name evidence="11 13" type="primary">dxs</name>
    <name evidence="13" type="ORF">CPBF424_28760</name>
</gene>
<dbReference type="NCBIfam" id="NF003933">
    <property type="entry name" value="PRK05444.2-2"/>
    <property type="match status" value="1"/>
</dbReference>
<dbReference type="NCBIfam" id="TIGR00204">
    <property type="entry name" value="dxs"/>
    <property type="match status" value="1"/>
</dbReference>
<dbReference type="GO" id="GO:0009228">
    <property type="term" value="P:thiamine biosynthetic process"/>
    <property type="evidence" value="ECO:0007669"/>
    <property type="project" value="UniProtKB-UniRule"/>
</dbReference>
<feature type="binding site" evidence="11">
    <location>
        <begin position="207"/>
        <end position="209"/>
    </location>
    <ligand>
        <name>thiamine diphosphate</name>
        <dbReference type="ChEBI" id="CHEBI:58937"/>
    </ligand>
</feature>
<evidence type="ECO:0000256" key="3">
    <source>
        <dbReference type="ARBA" id="ARBA00011738"/>
    </source>
</evidence>
<dbReference type="PROSITE" id="PS00801">
    <property type="entry name" value="TRANSKETOLASE_1"/>
    <property type="match status" value="1"/>
</dbReference>
<keyword evidence="9 11" id="KW-0414">Isoprene biosynthesis</keyword>
<feature type="binding site" evidence="11">
    <location>
        <position position="378"/>
    </location>
    <ligand>
        <name>thiamine diphosphate</name>
        <dbReference type="ChEBI" id="CHEBI:58937"/>
    </ligand>
</feature>
<comment type="caution">
    <text evidence="13">The sequence shown here is derived from an EMBL/GenBank/DDBJ whole genome shotgun (WGS) entry which is preliminary data.</text>
</comment>
<dbReference type="GO" id="GO:0030976">
    <property type="term" value="F:thiamine pyrophosphate binding"/>
    <property type="evidence" value="ECO:0007669"/>
    <property type="project" value="UniProtKB-UniRule"/>
</dbReference>
<keyword evidence="14" id="KW-1185">Reference proteome</keyword>